<dbReference type="InterPro" id="IPR038404">
    <property type="entry name" value="TRAP_DctP_sf"/>
</dbReference>
<organism evidence="2 3">
    <name type="scientific">Hyphomonas adhaerens MHS-3</name>
    <dbReference type="NCBI Taxonomy" id="1280949"/>
    <lineage>
        <taxon>Bacteria</taxon>
        <taxon>Pseudomonadati</taxon>
        <taxon>Pseudomonadota</taxon>
        <taxon>Alphaproteobacteria</taxon>
        <taxon>Hyphomonadales</taxon>
        <taxon>Hyphomonadaceae</taxon>
        <taxon>Hyphomonas</taxon>
    </lineage>
</organism>
<comment type="caution">
    <text evidence="2">The sequence shown here is derived from an EMBL/GenBank/DDBJ whole genome shotgun (WGS) entry which is preliminary data.</text>
</comment>
<keyword evidence="3" id="KW-1185">Reference proteome</keyword>
<evidence type="ECO:0000313" key="3">
    <source>
        <dbReference type="Proteomes" id="UP000027446"/>
    </source>
</evidence>
<dbReference type="Proteomes" id="UP000027446">
    <property type="component" value="Unassembled WGS sequence"/>
</dbReference>
<evidence type="ECO:0000256" key="1">
    <source>
        <dbReference type="ARBA" id="ARBA00022729"/>
    </source>
</evidence>
<name>A0A069E817_9PROT</name>
<dbReference type="PANTHER" id="PTHR33376">
    <property type="match status" value="1"/>
</dbReference>
<dbReference type="EMBL" id="ARYH01000001">
    <property type="protein sequence ID" value="KCZ86192.1"/>
    <property type="molecule type" value="Genomic_DNA"/>
</dbReference>
<dbReference type="InterPro" id="IPR018389">
    <property type="entry name" value="DctP_fam"/>
</dbReference>
<dbReference type="PANTHER" id="PTHR33376:SF4">
    <property type="entry name" value="SIALIC ACID-BINDING PERIPLASMIC PROTEIN SIAP"/>
    <property type="match status" value="1"/>
</dbReference>
<accession>A0A069E817</accession>
<proteinExistence type="predicted"/>
<dbReference type="Pfam" id="PF03480">
    <property type="entry name" value="DctP"/>
    <property type="match status" value="1"/>
</dbReference>
<dbReference type="PATRIC" id="fig|1280949.3.peg.2234"/>
<evidence type="ECO:0000313" key="2">
    <source>
        <dbReference type="EMBL" id="KCZ86192.1"/>
    </source>
</evidence>
<dbReference type="Gene3D" id="3.40.190.170">
    <property type="entry name" value="Bacterial extracellular solute-binding protein, family 7"/>
    <property type="match status" value="1"/>
</dbReference>
<keyword evidence="1" id="KW-0732">Signal</keyword>
<dbReference type="AlphaFoldDB" id="A0A069E817"/>
<dbReference type="eggNOG" id="COG1638">
    <property type="taxonomic scope" value="Bacteria"/>
</dbReference>
<sequence>MATGALALTGCQPASRSRMRVALAGSPNENWNGVWVWMRAFIEAMEASGSPISLSTNASLGREEDRTELTGLGLLQLNDASVSEATALSEMYVVAQLPFLFRDLVQFDQLLSDEAFLSELNQKLARAGLVLIDAAFLGGMSGLFTTQRPVREIEDMKGLRLRAMDQRDLVLIESFGASGVQVAWEETPQALQTGIASGYFNPPLAPVLFGHGAYLKYFTDLKVAPAHRLIVASSKWMNAMDASTRKAVEAAFAAGRLANRKWSEQRLQSDLELLKDTGIETVHVSEEARSKFREVARRSYSAYARDSVIDHVLKISGRYL</sequence>
<protein>
    <submittedName>
        <fullName evidence="2">Putative DctP-like TRAP transporter extracellular solute-binding protein</fullName>
    </submittedName>
</protein>
<reference evidence="2 3" key="1">
    <citation type="journal article" date="2014" name="Antonie Van Leeuwenhoek">
        <title>Hyphomonas beringensis sp. nov. and Hyphomonas chukchiensis sp. nov., isolated from surface seawater of the Bering Sea and Chukchi Sea.</title>
        <authorList>
            <person name="Li C."/>
            <person name="Lai Q."/>
            <person name="Li G."/>
            <person name="Dong C."/>
            <person name="Wang J."/>
            <person name="Liao Y."/>
            <person name="Shao Z."/>
        </authorList>
    </citation>
    <scope>NUCLEOTIDE SEQUENCE [LARGE SCALE GENOMIC DNA]</scope>
    <source>
        <strain evidence="2 3">MHS-3</strain>
    </source>
</reference>
<gene>
    <name evidence="2" type="ORF">HAD_10915</name>
</gene>
<dbReference type="STRING" id="1280949.HAD_10915"/>
<dbReference type="GO" id="GO:0055085">
    <property type="term" value="P:transmembrane transport"/>
    <property type="evidence" value="ECO:0007669"/>
    <property type="project" value="InterPro"/>
</dbReference>
<dbReference type="CDD" id="cd13603">
    <property type="entry name" value="PBP2_TRAP_Siap_TeaA_like"/>
    <property type="match status" value="1"/>
</dbReference>
<dbReference type="NCBIfam" id="NF037995">
    <property type="entry name" value="TRAP_S1"/>
    <property type="match status" value="1"/>
</dbReference>